<comment type="caution">
    <text evidence="6">The sequence shown here is derived from an EMBL/GenBank/DDBJ whole genome shotgun (WGS) entry which is preliminary data.</text>
</comment>
<evidence type="ECO:0000259" key="5">
    <source>
        <dbReference type="PROSITE" id="PS50600"/>
    </source>
</evidence>
<evidence type="ECO:0000256" key="3">
    <source>
        <dbReference type="ARBA" id="ARBA00022801"/>
    </source>
</evidence>
<evidence type="ECO:0000313" key="6">
    <source>
        <dbReference type="EMBL" id="KAL3400960.1"/>
    </source>
</evidence>
<evidence type="ECO:0008006" key="8">
    <source>
        <dbReference type="Google" id="ProtNLM"/>
    </source>
</evidence>
<accession>A0ABD2X6R6</accession>
<keyword evidence="2" id="KW-0645">Protease</keyword>
<dbReference type="InterPro" id="IPR028889">
    <property type="entry name" value="USP"/>
</dbReference>
<dbReference type="PROSITE" id="PS50235">
    <property type="entry name" value="USP_3"/>
    <property type="match status" value="1"/>
</dbReference>
<feature type="domain" description="USP" evidence="4">
    <location>
        <begin position="1133"/>
        <end position="1452"/>
    </location>
</feature>
<dbReference type="InterPro" id="IPR012337">
    <property type="entry name" value="RNaseH-like_sf"/>
</dbReference>
<dbReference type="Proteomes" id="UP001627154">
    <property type="component" value="Unassembled WGS sequence"/>
</dbReference>
<comment type="similarity">
    <text evidence="1">Belongs to the peptidase C48 family.</text>
</comment>
<feature type="domain" description="Ubiquitin-like protease family profile" evidence="5">
    <location>
        <begin position="859"/>
        <end position="1037"/>
    </location>
</feature>
<dbReference type="GO" id="GO:0006508">
    <property type="term" value="P:proteolysis"/>
    <property type="evidence" value="ECO:0007669"/>
    <property type="project" value="UniProtKB-KW"/>
</dbReference>
<dbReference type="PANTHER" id="PTHR37162">
    <property type="entry name" value="HAT FAMILY DIMERISATION DOMAINCONTAINING PROTEIN-RELATED"/>
    <property type="match status" value="1"/>
</dbReference>
<dbReference type="InterPro" id="IPR001394">
    <property type="entry name" value="Peptidase_C19_UCH"/>
</dbReference>
<dbReference type="SUPFAM" id="SSF53098">
    <property type="entry name" value="Ribonuclease H-like"/>
    <property type="match status" value="1"/>
</dbReference>
<dbReference type="PANTHER" id="PTHR37162:SF1">
    <property type="entry name" value="BED-TYPE DOMAIN-CONTAINING PROTEIN"/>
    <property type="match status" value="1"/>
</dbReference>
<dbReference type="EMBL" id="JBJJXI010000049">
    <property type="protein sequence ID" value="KAL3400960.1"/>
    <property type="molecule type" value="Genomic_DNA"/>
</dbReference>
<dbReference type="Pfam" id="PF00443">
    <property type="entry name" value="UCH"/>
    <property type="match status" value="1"/>
</dbReference>
<sequence length="1453" mass="169033">MESQARLEPFEICGKKAFCSVCSDELEANSMKKHLLTMKHRKNEIKLNSAQDATAVDEKTKNKLRPSRNVNNIDEWMNLPEFSEWLKKSDEHEDKAFCTFCNEDLSPRKDFLRNHADTKKHKTNRLYLYPSELSDLERNVLITEITLSAMISSSNAPFLFIDTLVPVMKKLLPDSDIMKNVSLDRTKAKEIVNRILAPEEKKRLTYYLKSQKFSIIIDESTDRSLTHCLGIIVRFYDNELEMIVEPLWDLIDIYDKEDSLANAEQLTQKIIDSFVQFEIPLENMYGFCADTCALMMARENSVSALLKKKIPHLVITKCPCHMEQLCVKYAMKKLPELCKDFMTEVVNYISSSDKKTAMWRHTQERANLTPLKIVKPGFTRWISLKETVDYVLFRWTALTNFFKKEKQTEGKAMAIYENFQDKTLKLFLIFLQNILVPFTKVNVIMQSVTPIITPTGDQMRNLLQDTLCLFMKKDVVMNSSNLKNLNPECQEDLKNLKDMQVGEDVINYLMSKDNHMSEKEEITFLKTCQQVLIEVSKQLQNRLQLEETIISNRFVFHPENALSLKFRQKYPDLNSIFETYPGELSDSLKKAINDEWKLLPTYDVTINYSKLDCFWTAINYIVDDKNKAMFSNLSSYVLLSMVTVANSNASSERVWSKMNLIKTLLRCKLTLENMQALIMASELVTSQGGIQSFIPSESMIKESIIIKSRYPTSHPANKFIELFSPDVIIQCKKDEIMFKPKKNNHVRYLNRDGKGLKSNEKTQFIITECTQNCPEASEPPRKKLKSDVFNHLNGTNVAQNVEVMTGDVSYSNISVFIPSDYVLGEDATEQITDRYIHPSETFNKSAFIAKYETANFNKLNKHKKDYHPLMAIEYSTLHGESYVEGSVIDSYMLSSLSTKNWKNIFFYPTSLTKFILGELRNNIQPSDFFGFDVELEFPDIVFMPYCYATHWMLLILNLKSKTICHLDPFPGGLFPNENRTAFNMLTQYFRKYLTLKPKTINNLVNIDWEMDEIPAILPKQKDSYNCGIFIIYYMNIIAKDESANLNFNADTYRNIVAQFLMENTLPMDTMCLGCLSTKSKLQYECRKCHRKVHSKCKIDYFSDNFTCKYCYSPDDLTKQRDMCKNKKISTAYIGFPNLAGSNSCWMNSALQILFLLPLFRDITKWQLKSCPWLFQKLEEVKKCLKGTQTQKNVLWNRLSEFKENLILISNREDNNFSSNRQQDVLEFFDLFLKYAQNEIVFDISSFGTDHTYTFKIDVFEKTFQMTYQLPYTCSNCKHIQLKEIKTNFLHCFLPIDTSNECHLRNLLQTNYLSEDGDMLYCEQCRSIVHHSPGKKCFLHCPEILIISIQRCDDKGGKGVKKINTPLEHDAFIEIDGYIQNRNKADIEQCSYFLLGIICHESSRTDYGHYTSYVRRNDDTWTLFDDSIVKNKTALQVSNETKNNSYMLFYKRQI</sequence>
<dbReference type="Gene3D" id="3.40.395.10">
    <property type="entry name" value="Adenoviral Proteinase, Chain A"/>
    <property type="match status" value="1"/>
</dbReference>
<evidence type="ECO:0000313" key="7">
    <source>
        <dbReference type="Proteomes" id="UP001627154"/>
    </source>
</evidence>
<dbReference type="CDD" id="cd02257">
    <property type="entry name" value="Peptidase_C19"/>
    <property type="match status" value="1"/>
</dbReference>
<evidence type="ECO:0000259" key="4">
    <source>
        <dbReference type="PROSITE" id="PS50235"/>
    </source>
</evidence>
<dbReference type="InterPro" id="IPR003653">
    <property type="entry name" value="Peptidase_C48_C"/>
</dbReference>
<dbReference type="InterPro" id="IPR038765">
    <property type="entry name" value="Papain-like_cys_pep_sf"/>
</dbReference>
<name>A0ABD2X6R6_9HYME</name>
<dbReference type="Pfam" id="PF02902">
    <property type="entry name" value="Peptidase_C48"/>
    <property type="match status" value="1"/>
</dbReference>
<dbReference type="Gene3D" id="3.90.70.10">
    <property type="entry name" value="Cysteine proteinases"/>
    <property type="match status" value="1"/>
</dbReference>
<evidence type="ECO:0000256" key="1">
    <source>
        <dbReference type="ARBA" id="ARBA00005234"/>
    </source>
</evidence>
<keyword evidence="3" id="KW-0378">Hydrolase</keyword>
<dbReference type="SUPFAM" id="SSF54001">
    <property type="entry name" value="Cysteine proteinases"/>
    <property type="match status" value="2"/>
</dbReference>
<evidence type="ECO:0000256" key="2">
    <source>
        <dbReference type="ARBA" id="ARBA00022670"/>
    </source>
</evidence>
<proteinExistence type="inferred from homology"/>
<dbReference type="PROSITE" id="PS50600">
    <property type="entry name" value="ULP_PROTEASE"/>
    <property type="match status" value="1"/>
</dbReference>
<keyword evidence="7" id="KW-1185">Reference proteome</keyword>
<organism evidence="6 7">
    <name type="scientific">Trichogramma kaykai</name>
    <dbReference type="NCBI Taxonomy" id="54128"/>
    <lineage>
        <taxon>Eukaryota</taxon>
        <taxon>Metazoa</taxon>
        <taxon>Ecdysozoa</taxon>
        <taxon>Arthropoda</taxon>
        <taxon>Hexapoda</taxon>
        <taxon>Insecta</taxon>
        <taxon>Pterygota</taxon>
        <taxon>Neoptera</taxon>
        <taxon>Endopterygota</taxon>
        <taxon>Hymenoptera</taxon>
        <taxon>Apocrita</taxon>
        <taxon>Proctotrupomorpha</taxon>
        <taxon>Chalcidoidea</taxon>
        <taxon>Trichogrammatidae</taxon>
        <taxon>Trichogramma</taxon>
    </lineage>
</organism>
<reference evidence="6 7" key="1">
    <citation type="journal article" date="2024" name="bioRxiv">
        <title>A reference genome for Trichogramma kaykai: A tiny desert-dwelling parasitoid wasp with competing sex-ratio distorters.</title>
        <authorList>
            <person name="Culotta J."/>
            <person name="Lindsey A.R."/>
        </authorList>
    </citation>
    <scope>NUCLEOTIDE SEQUENCE [LARGE SCALE GENOMIC DNA]</scope>
    <source>
        <strain evidence="6 7">KSX58</strain>
    </source>
</reference>
<protein>
    <recommendedName>
        <fullName evidence="8">USP domain-containing protein</fullName>
    </recommendedName>
</protein>
<gene>
    <name evidence="6" type="ORF">TKK_005619</name>
</gene>
<dbReference type="GO" id="GO:0008233">
    <property type="term" value="F:peptidase activity"/>
    <property type="evidence" value="ECO:0007669"/>
    <property type="project" value="UniProtKB-KW"/>
</dbReference>